<dbReference type="Pfam" id="PF02798">
    <property type="entry name" value="GST_N"/>
    <property type="match status" value="1"/>
</dbReference>
<dbReference type="InterPro" id="IPR036249">
    <property type="entry name" value="Thioredoxin-like_sf"/>
</dbReference>
<dbReference type="Proteomes" id="UP001162131">
    <property type="component" value="Unassembled WGS sequence"/>
</dbReference>
<accession>A0AAU9IHL8</accession>
<evidence type="ECO:0000259" key="1">
    <source>
        <dbReference type="PROSITE" id="PS50404"/>
    </source>
</evidence>
<feature type="domain" description="GST N-terminal" evidence="1">
    <location>
        <begin position="1"/>
        <end position="77"/>
    </location>
</feature>
<protein>
    <recommendedName>
        <fullName evidence="5">Glutathione S-transferase</fullName>
    </recommendedName>
</protein>
<dbReference type="PANTHER" id="PTHR11571:SF150">
    <property type="entry name" value="GLUTATHIONE S-TRANSFERASE"/>
    <property type="match status" value="1"/>
</dbReference>
<dbReference type="AlphaFoldDB" id="A0AAU9IHL8"/>
<dbReference type="InterPro" id="IPR010987">
    <property type="entry name" value="Glutathione-S-Trfase_C-like"/>
</dbReference>
<dbReference type="GO" id="GO:0006749">
    <property type="term" value="P:glutathione metabolic process"/>
    <property type="evidence" value="ECO:0007669"/>
    <property type="project" value="TreeGrafter"/>
</dbReference>
<comment type="caution">
    <text evidence="3">The sequence shown here is derived from an EMBL/GenBank/DDBJ whole genome shotgun (WGS) entry which is preliminary data.</text>
</comment>
<dbReference type="Pfam" id="PF14497">
    <property type="entry name" value="GST_C_3"/>
    <property type="match status" value="1"/>
</dbReference>
<dbReference type="EMBL" id="CAJZBQ010000011">
    <property type="protein sequence ID" value="CAG9313578.1"/>
    <property type="molecule type" value="Genomic_DNA"/>
</dbReference>
<dbReference type="SFLD" id="SFLDS00019">
    <property type="entry name" value="Glutathione_Transferase_(cytos"/>
    <property type="match status" value="1"/>
</dbReference>
<dbReference type="PROSITE" id="PS50405">
    <property type="entry name" value="GST_CTER"/>
    <property type="match status" value="1"/>
</dbReference>
<reference evidence="3" key="1">
    <citation type="submission" date="2021-09" db="EMBL/GenBank/DDBJ databases">
        <authorList>
            <consortium name="AG Swart"/>
            <person name="Singh M."/>
            <person name="Singh A."/>
            <person name="Seah K."/>
            <person name="Emmerich C."/>
        </authorList>
    </citation>
    <scope>NUCLEOTIDE SEQUENCE</scope>
    <source>
        <strain evidence="3">ATCC30299</strain>
    </source>
</reference>
<dbReference type="InterPro" id="IPR040079">
    <property type="entry name" value="Glutathione_S-Trfase"/>
</dbReference>
<name>A0AAU9IHL8_9CILI</name>
<feature type="domain" description="GST C-terminal" evidence="2">
    <location>
        <begin position="76"/>
        <end position="206"/>
    </location>
</feature>
<gene>
    <name evidence="3" type="ORF">BSTOLATCC_MIC9392</name>
</gene>
<dbReference type="InterPro" id="IPR004046">
    <property type="entry name" value="GST_C"/>
</dbReference>
<evidence type="ECO:0008006" key="5">
    <source>
        <dbReference type="Google" id="ProtNLM"/>
    </source>
</evidence>
<dbReference type="SUPFAM" id="SSF52833">
    <property type="entry name" value="Thioredoxin-like"/>
    <property type="match status" value="1"/>
</dbReference>
<evidence type="ECO:0000313" key="3">
    <source>
        <dbReference type="EMBL" id="CAG9313578.1"/>
    </source>
</evidence>
<dbReference type="InterPro" id="IPR050213">
    <property type="entry name" value="GST_superfamily"/>
</dbReference>
<dbReference type="PROSITE" id="PS50404">
    <property type="entry name" value="GST_NTER"/>
    <property type="match status" value="1"/>
</dbReference>
<dbReference type="CDD" id="cd03039">
    <property type="entry name" value="GST_N_Sigma_like"/>
    <property type="match status" value="1"/>
</dbReference>
<dbReference type="SUPFAM" id="SSF47616">
    <property type="entry name" value="GST C-terminal domain-like"/>
    <property type="match status" value="1"/>
</dbReference>
<dbReference type="Gene3D" id="3.40.30.10">
    <property type="entry name" value="Glutaredoxin"/>
    <property type="match status" value="1"/>
</dbReference>
<dbReference type="InterPro" id="IPR036282">
    <property type="entry name" value="Glutathione-S-Trfase_C_sf"/>
</dbReference>
<organism evidence="3 4">
    <name type="scientific">Blepharisma stoltei</name>
    <dbReference type="NCBI Taxonomy" id="1481888"/>
    <lineage>
        <taxon>Eukaryota</taxon>
        <taxon>Sar</taxon>
        <taxon>Alveolata</taxon>
        <taxon>Ciliophora</taxon>
        <taxon>Postciliodesmatophora</taxon>
        <taxon>Heterotrichea</taxon>
        <taxon>Heterotrichida</taxon>
        <taxon>Blepharismidae</taxon>
        <taxon>Blepharisma</taxon>
    </lineage>
</organism>
<sequence>MTTLHYFDFYGRAEVIRFALHAFNEPFIDHCITPEEFLKTKRKNEFGLLPCLEIDGMVLVQSKSILRYLCQKHNAYPLEMYRIYQTESIIDAFGDIKDAIAKERMGKNEEESLRWINENMPRWFGILEKRLVENDNGGSFYVGDTPTMSDFVSANFIYDFFMRPGKEDQRSLLETHGQLLKAHTERLIDFYPSLKAYLASRQQKEF</sequence>
<dbReference type="PANTHER" id="PTHR11571">
    <property type="entry name" value="GLUTATHIONE S-TRANSFERASE"/>
    <property type="match status" value="1"/>
</dbReference>
<proteinExistence type="predicted"/>
<dbReference type="InterPro" id="IPR004045">
    <property type="entry name" value="Glutathione_S-Trfase_N"/>
</dbReference>
<dbReference type="Gene3D" id="1.20.1050.10">
    <property type="match status" value="1"/>
</dbReference>
<keyword evidence="4" id="KW-1185">Reference proteome</keyword>
<evidence type="ECO:0000313" key="4">
    <source>
        <dbReference type="Proteomes" id="UP001162131"/>
    </source>
</evidence>
<dbReference type="GO" id="GO:0004364">
    <property type="term" value="F:glutathione transferase activity"/>
    <property type="evidence" value="ECO:0007669"/>
    <property type="project" value="TreeGrafter"/>
</dbReference>
<evidence type="ECO:0000259" key="2">
    <source>
        <dbReference type="PROSITE" id="PS50405"/>
    </source>
</evidence>